<dbReference type="AlphaFoldDB" id="A0A0B7MMT7"/>
<dbReference type="OrthoDB" id="5419659at2"/>
<reference evidence="3" key="1">
    <citation type="submission" date="2015-01" db="EMBL/GenBank/DDBJ databases">
        <authorList>
            <person name="Manzoor Shahid"/>
            <person name="Zubair Saima"/>
        </authorList>
    </citation>
    <scope>NUCLEOTIDE SEQUENCE [LARGE SCALE GENOMIC DNA]</scope>
    <source>
        <strain evidence="3">Sp3</strain>
    </source>
</reference>
<dbReference type="Pfam" id="PF15919">
    <property type="entry name" value="HicB_lk_antitox"/>
    <property type="match status" value="1"/>
</dbReference>
<dbReference type="InterPro" id="IPR051404">
    <property type="entry name" value="TA_system_antitoxin"/>
</dbReference>
<protein>
    <recommendedName>
        <fullName evidence="1">HicB-like antitoxin of toxin-antitoxin system domain-containing protein</fullName>
    </recommendedName>
</protein>
<name>A0A0B7MMT7_9FIRM</name>
<dbReference type="PANTHER" id="PTHR34504">
    <property type="entry name" value="ANTITOXIN HICB"/>
    <property type="match status" value="1"/>
</dbReference>
<feature type="domain" description="HicB-like antitoxin of toxin-antitoxin system" evidence="1">
    <location>
        <begin position="5"/>
        <end position="51"/>
    </location>
</feature>
<dbReference type="RefSeq" id="WP_084711109.1">
    <property type="nucleotide sequence ID" value="NZ_CDRZ01000250.1"/>
</dbReference>
<dbReference type="EMBL" id="CDRZ01000250">
    <property type="protein sequence ID" value="CEO89553.1"/>
    <property type="molecule type" value="Genomic_DNA"/>
</dbReference>
<sequence>MQRSFKVVLEKNDSNCYTVTVPALPGCVTQGKNKDEALARIREAIQGYLEAL</sequence>
<dbReference type="SUPFAM" id="SSF143100">
    <property type="entry name" value="TTHA1013/TTHA0281-like"/>
    <property type="match status" value="1"/>
</dbReference>
<organism evidence="2 3">
    <name type="scientific">Syntrophaceticus schinkii</name>
    <dbReference type="NCBI Taxonomy" id="499207"/>
    <lineage>
        <taxon>Bacteria</taxon>
        <taxon>Bacillati</taxon>
        <taxon>Bacillota</taxon>
        <taxon>Clostridia</taxon>
        <taxon>Thermoanaerobacterales</taxon>
        <taxon>Thermoanaerobacterales Family III. Incertae Sedis</taxon>
        <taxon>Syntrophaceticus</taxon>
    </lineage>
</organism>
<dbReference type="PANTHER" id="PTHR34504:SF2">
    <property type="entry name" value="UPF0150 PROTEIN SSL0259"/>
    <property type="match status" value="1"/>
</dbReference>
<dbReference type="InterPro" id="IPR035069">
    <property type="entry name" value="TTHA1013/TTHA0281-like"/>
</dbReference>
<dbReference type="InterPro" id="IPR031807">
    <property type="entry name" value="HicB-like"/>
</dbReference>
<evidence type="ECO:0000313" key="3">
    <source>
        <dbReference type="Proteomes" id="UP000046155"/>
    </source>
</evidence>
<evidence type="ECO:0000259" key="1">
    <source>
        <dbReference type="Pfam" id="PF15919"/>
    </source>
</evidence>
<evidence type="ECO:0000313" key="2">
    <source>
        <dbReference type="EMBL" id="CEO89553.1"/>
    </source>
</evidence>
<accession>A0A0B7MMT7</accession>
<keyword evidence="3" id="KW-1185">Reference proteome</keyword>
<proteinExistence type="predicted"/>
<gene>
    <name evidence="2" type="ORF">SSCH_520014</name>
</gene>
<dbReference type="Proteomes" id="UP000046155">
    <property type="component" value="Unassembled WGS sequence"/>
</dbReference>
<dbReference type="Gene3D" id="3.30.160.250">
    <property type="match status" value="1"/>
</dbReference>